<keyword evidence="1" id="KW-0472">Membrane</keyword>
<keyword evidence="3" id="KW-1185">Reference proteome</keyword>
<evidence type="ECO:0000256" key="1">
    <source>
        <dbReference type="SAM" id="Phobius"/>
    </source>
</evidence>
<feature type="transmembrane region" description="Helical" evidence="1">
    <location>
        <begin position="7"/>
        <end position="25"/>
    </location>
</feature>
<reference evidence="3" key="1">
    <citation type="submission" date="2016-09" db="EMBL/GenBank/DDBJ databases">
        <title>Draft genome sequence of a novel species of the family Streptococcaceae isolated from flowers.</title>
        <authorList>
            <person name="Chuah L.-O."/>
            <person name="Yap K.-P."/>
            <person name="Thong K.L."/>
            <person name="Liong M.T."/>
            <person name="Ahmad R."/>
            <person name="Rusul G."/>
        </authorList>
    </citation>
    <scope>NUCLEOTIDE SEQUENCE [LARGE SCALE GENOMIC DNA]</scope>
    <source>
        <strain evidence="3">HibF3</strain>
    </source>
</reference>
<dbReference type="RefSeq" id="WP_070786989.1">
    <property type="nucleotide sequence ID" value="NZ_MKIQ01000002.1"/>
</dbReference>
<accession>A0A9Q5P0L7</accession>
<evidence type="ECO:0000313" key="2">
    <source>
        <dbReference type="EMBL" id="OFI47881.1"/>
    </source>
</evidence>
<dbReference type="EMBL" id="MKIQ01000002">
    <property type="protein sequence ID" value="OFI47881.1"/>
    <property type="molecule type" value="Genomic_DNA"/>
</dbReference>
<dbReference type="AlphaFoldDB" id="A0A9Q5P0L7"/>
<sequence length="278" mass="32732">MIKKQKLYFILTVIVLLPILIYLRTVDYSMDGNYRHIDVQEIPEYVPKLKIKKGLVLPYSSKDNLQVTQIKLLNYNRKIVNLNNLSWPLRLKFNYEDGYFSNYNMPDMEGDFSDHWYKNESKALERHENVKKRFSNAEGKLEDIAYQDFTKNLQDKIWVIKYPENENYDKVKLSINNAEIFYKDGSSKKFSVQNVKVTIGMAQYYDADTNDKKYKDYIASLDKALKCTTIEQMEKNGIATSLDFNISDYKYTSLSLNFIPSSHDDVILSRNDVILYDE</sequence>
<dbReference type="Proteomes" id="UP000177273">
    <property type="component" value="Unassembled WGS sequence"/>
</dbReference>
<dbReference type="OrthoDB" id="9818627at2"/>
<evidence type="ECO:0000313" key="3">
    <source>
        <dbReference type="Proteomes" id="UP000177273"/>
    </source>
</evidence>
<comment type="caution">
    <text evidence="2">The sequence shown here is derived from an EMBL/GenBank/DDBJ whole genome shotgun (WGS) entry which is preliminary data.</text>
</comment>
<protein>
    <submittedName>
        <fullName evidence="2">Uncharacterized protein</fullName>
    </submittedName>
</protein>
<proteinExistence type="predicted"/>
<keyword evidence="1" id="KW-0812">Transmembrane</keyword>
<name>A0A9Q5P0L7_9LACT</name>
<gene>
    <name evidence="2" type="ORF">BG262_07770</name>
</gene>
<organism evidence="2 3">
    <name type="scientific">Floricoccus penangensis</name>
    <dbReference type="NCBI Taxonomy" id="1859475"/>
    <lineage>
        <taxon>Bacteria</taxon>
        <taxon>Bacillati</taxon>
        <taxon>Bacillota</taxon>
        <taxon>Bacilli</taxon>
        <taxon>Lactobacillales</taxon>
        <taxon>Streptococcaceae</taxon>
        <taxon>Floricoccus</taxon>
    </lineage>
</organism>
<keyword evidence="1" id="KW-1133">Transmembrane helix</keyword>